<evidence type="ECO:0000313" key="2">
    <source>
        <dbReference type="EMBL" id="WYJ94462.1"/>
    </source>
</evidence>
<dbReference type="Proteomes" id="UP000196151">
    <property type="component" value="Chromosome"/>
</dbReference>
<dbReference type="Pfam" id="PF20585">
    <property type="entry name" value="Pectate_lyase_5"/>
    <property type="match status" value="2"/>
</dbReference>
<evidence type="ECO:0000313" key="3">
    <source>
        <dbReference type="Proteomes" id="UP000196151"/>
    </source>
</evidence>
<dbReference type="RefSeq" id="WP_087641742.1">
    <property type="nucleotide sequence ID" value="NZ_CP147246.1"/>
</dbReference>
<reference evidence="2" key="2">
    <citation type="submission" date="2017-05" db="EMBL/GenBank/DDBJ databases">
        <authorList>
            <consortium name="The Broad Institute Genomics Platform"/>
            <consortium name="The Broad Institute Genomic Center for Infectious Diseases"/>
            <person name="Earl A."/>
            <person name="Manson A."/>
            <person name="Schwartman J."/>
            <person name="Gilmore M."/>
            <person name="Abouelleil A."/>
            <person name="Cao P."/>
            <person name="Chapman S."/>
            <person name="Cusick C."/>
            <person name="Shea T."/>
            <person name="Young S."/>
            <person name="Neafsey D."/>
            <person name="Nusbaum C."/>
            <person name="Birren B."/>
        </authorList>
    </citation>
    <scope>NUCLEOTIDE SEQUENCE</scope>
    <source>
        <strain evidence="2">9D6_DIV0238</strain>
    </source>
</reference>
<dbReference type="InterPro" id="IPR046776">
    <property type="entry name" value="Pectate_lyase_5"/>
</dbReference>
<protein>
    <recommendedName>
        <fullName evidence="4">WxL domain-containing protein</fullName>
    </recommendedName>
</protein>
<proteinExistence type="predicted"/>
<reference evidence="2" key="3">
    <citation type="submission" date="2024-03" db="EMBL/GenBank/DDBJ databases">
        <title>The Genome Sequence of Enterococcus sp. DIV0238c.</title>
        <authorList>
            <consortium name="The Broad Institute Genomics Platform"/>
            <consortium name="The Broad Institute Microbial Omics Core"/>
            <consortium name="The Broad Institute Genomic Center for Infectious Diseases"/>
            <person name="Earl A."/>
            <person name="Manson A."/>
            <person name="Gilmore M."/>
            <person name="Schwartman J."/>
            <person name="Shea T."/>
            <person name="Abouelleil A."/>
            <person name="Cao P."/>
            <person name="Chapman S."/>
            <person name="Cusick C."/>
            <person name="Young S."/>
            <person name="Neafsey D."/>
            <person name="Nusbaum C."/>
            <person name="Birren B."/>
        </authorList>
    </citation>
    <scope>NUCLEOTIDE SEQUENCE</scope>
    <source>
        <strain evidence="2">9D6_DIV0238</strain>
    </source>
</reference>
<sequence length="1384" mass="149173">MNEMNKTRKKRLMYINILTVSILCLAVFGQVYFSATKLFAKEPLSLTLVEEKVSENQAFHLDISDTRDMEELGQKTELEIPQPTVEEKSDAIEQVPAEIKRELNLFIPQGITFDIEAEENMLQEEKESELPVFSWNETKRVLTISMDVEQENVRLMLTADASGEYTFELSDTIDSAKRQELKISVEESSEIKALEGIKPLADEVSVSPNAENTAEITDWQSFVEALADTSITTISLQNDIRLSGVLQNYDGLFSTDTVDMASAENVYFYINKAASSRSITINGNGHTFDFGNLAIGLLNASTTGSSQGFWIFDFVNIDVISKNFSGPIYKSSHTAASATTNGLTGAARTNTQINFGSEATHTRQVETMLGYLVALHDYNVPNIEITADLFTTAGTFATSYFAFSPSGGASQQIFRSTTRANTSGGMVHNYFDIAGTARKVVVEGNGYTLDFGAIVHHFVSANNNGGRSWDISFNNMDVYHGNYWGALIYDSGGKMTLKDYQGYGSQFMEAGTTELYIDGDTHLEQQATYTSIGKNGDTIRTWSVNNERQSSLSVSSAKVLDNAKFYLSSRGSNVLDINGGNFDVGEGAQVTFERGNAVTTAEGGNTNVTLRNSAALTVGKNATVNMINNHATNGTVINLQGTTSVLTVKEGAMLNVLTTAYNGTGNSNPGTGTGSSQTPIWMSGGTISIDGSLNVKGENMGASNTNLIHANAASTFTINAKGSLDVQSDSTSYVQNLIYMGGTATTTKFQFSDAVRVNLQKHGTLTGTNNASSGLISSGGILDVSVQNVYQWNYGNMNGSADDSGSDFQYEPMSNMRLTYGGNAQPTITLSNAMTSAILNNFNQNFTTQAQRVLFTRVPDPNIAIHSVATDNHGDSSSITVHGYAIPNAYIRLWDVPVDNSISPALDPSTDKVVSPVEDTTTPIEFRNNFTTQSNANGDWSITVPSGNYFTAGSVIHAYGFASLKAEEVTQTVLDKTPPTASGVTYYISLNDGLPDPKDMVKDVADTSPINTGFDFAYDDPETAAQAAQTPGEHTVKIKVSDRAVNADGQADPNTTVVDSTLIVYDEGAGVSGSDFEASYVDIRDLSEPELITYILENSKAEAFMLSGGVRTDLSQLVTVTDFGGLNDIANIQPKEYTVTLTVKAADSGLAQDITGTIKVTVVDVDAVLTVEFINELGQVLPGYTITIDSQVGDKIDLTKEERVTKQLTDLESAGYEIAERPDNETEVVINNTEVTVRYKLQGILSLASAPNALDFGSLTYNATTKRVDDPSIDQPLIVTDTRADTANGWTLTASLSTPMRNTEGQELVNALRYVYRGKETILDTNAQTVFLNADGSAGSIDISNSWGSQTGTDGVKLQIESSDIVHTGNYVGVITWKVMAGQP</sequence>
<organism evidence="1">
    <name type="scientific">Candidatus Enterococcus dunnyi</name>
    <dbReference type="NCBI Taxonomy" id="1834192"/>
    <lineage>
        <taxon>Bacteria</taxon>
        <taxon>Bacillati</taxon>
        <taxon>Bacillota</taxon>
        <taxon>Bacilli</taxon>
        <taxon>Lactobacillales</taxon>
        <taxon>Enterococcaceae</taxon>
        <taxon>Enterococcus</taxon>
    </lineage>
</organism>
<keyword evidence="3" id="KW-1185">Reference proteome</keyword>
<evidence type="ECO:0008006" key="4">
    <source>
        <dbReference type="Google" id="ProtNLM"/>
    </source>
</evidence>
<dbReference type="EMBL" id="NIBQ01000003">
    <property type="protein sequence ID" value="OUZ30366.1"/>
    <property type="molecule type" value="Genomic_DNA"/>
</dbReference>
<dbReference type="OrthoDB" id="2365040at2"/>
<name>A0A200IZF0_9ENTE</name>
<evidence type="ECO:0000313" key="1">
    <source>
        <dbReference type="EMBL" id="OUZ30366.1"/>
    </source>
</evidence>
<dbReference type="EMBL" id="CP147246">
    <property type="protein sequence ID" value="WYJ94462.1"/>
    <property type="molecule type" value="Genomic_DNA"/>
</dbReference>
<accession>A0A200IZF0</accession>
<reference evidence="1" key="1">
    <citation type="submission" date="2017-05" db="EMBL/GenBank/DDBJ databases">
        <title>The Genome Sequence of Enterococcus sp. 9D6_DIV0238.</title>
        <authorList>
            <consortium name="The Broad Institute Genomics Platform"/>
            <consortium name="The Broad Institute Genomic Center for Infectious Diseases"/>
            <person name="Earl A."/>
            <person name="Manson A."/>
            <person name="Schwartman J."/>
            <person name="Gilmore M."/>
            <person name="Abouelleil A."/>
            <person name="Cao P."/>
            <person name="Chapman S."/>
            <person name="Cusick C."/>
            <person name="Shea T."/>
            <person name="Young S."/>
            <person name="Neafsey D."/>
            <person name="Nusbaum C."/>
            <person name="Birren B."/>
        </authorList>
    </citation>
    <scope>NUCLEOTIDE SEQUENCE [LARGE SCALE GENOMIC DNA]</scope>
    <source>
        <strain evidence="1">9D6_DIV0238</strain>
    </source>
</reference>
<gene>
    <name evidence="2" type="ORF">A5889_001975</name>
    <name evidence="1" type="ORF">A5889_002654</name>
</gene>